<sequence>MTADLVPGCYSCDIQAMERIPAREDVVHTDHWRAALAFNSTLPGWLVVVPARHVTSYAELSEEAAAELGGLLHRLSRALEEVTGCVKVYLMQFAEAEGYSHLHVHVVPRAADHPPEAKGPRVFSFLADDEADWFTESDRDALAARIRAALP</sequence>
<name>A0A849ALH7_9MICO</name>
<feature type="domain" description="HIT" evidence="2">
    <location>
        <begin position="10"/>
        <end position="116"/>
    </location>
</feature>
<dbReference type="PANTHER" id="PTHR46648">
    <property type="entry name" value="HIT FAMILY PROTEIN 1"/>
    <property type="match status" value="1"/>
</dbReference>
<feature type="short sequence motif" description="Histidine triad motif" evidence="1">
    <location>
        <begin position="101"/>
        <end position="105"/>
    </location>
</feature>
<evidence type="ECO:0000313" key="3">
    <source>
        <dbReference type="EMBL" id="NNG40376.1"/>
    </source>
</evidence>
<dbReference type="SUPFAM" id="SSF54197">
    <property type="entry name" value="HIT-like"/>
    <property type="match status" value="1"/>
</dbReference>
<dbReference type="PROSITE" id="PS51084">
    <property type="entry name" value="HIT_2"/>
    <property type="match status" value="1"/>
</dbReference>
<gene>
    <name evidence="3" type="ORF">HJ588_13985</name>
</gene>
<dbReference type="GO" id="GO:0003824">
    <property type="term" value="F:catalytic activity"/>
    <property type="evidence" value="ECO:0007669"/>
    <property type="project" value="InterPro"/>
</dbReference>
<dbReference type="InterPro" id="IPR001310">
    <property type="entry name" value="Histidine_triad_HIT"/>
</dbReference>
<organism evidence="3 4">
    <name type="scientific">Flexivirga aerilata</name>
    <dbReference type="NCBI Taxonomy" id="1656889"/>
    <lineage>
        <taxon>Bacteria</taxon>
        <taxon>Bacillati</taxon>
        <taxon>Actinomycetota</taxon>
        <taxon>Actinomycetes</taxon>
        <taxon>Micrococcales</taxon>
        <taxon>Dermacoccaceae</taxon>
        <taxon>Flexivirga</taxon>
    </lineage>
</organism>
<dbReference type="Gene3D" id="3.30.428.10">
    <property type="entry name" value="HIT-like"/>
    <property type="match status" value="1"/>
</dbReference>
<dbReference type="GO" id="GO:0009117">
    <property type="term" value="P:nucleotide metabolic process"/>
    <property type="evidence" value="ECO:0007669"/>
    <property type="project" value="TreeGrafter"/>
</dbReference>
<dbReference type="InterPro" id="IPR036265">
    <property type="entry name" value="HIT-like_sf"/>
</dbReference>
<accession>A0A849ALH7</accession>
<dbReference type="RefSeq" id="WP_171156580.1">
    <property type="nucleotide sequence ID" value="NZ_JABENB010000002.1"/>
</dbReference>
<dbReference type="InterPro" id="IPR011146">
    <property type="entry name" value="HIT-like"/>
</dbReference>
<dbReference type="AlphaFoldDB" id="A0A849ALH7"/>
<dbReference type="PANTHER" id="PTHR46648:SF1">
    <property type="entry name" value="ADENOSINE 5'-MONOPHOSPHORAMIDASE HNT1"/>
    <property type="match status" value="1"/>
</dbReference>
<dbReference type="EMBL" id="JABENB010000002">
    <property type="protein sequence ID" value="NNG40376.1"/>
    <property type="molecule type" value="Genomic_DNA"/>
</dbReference>
<dbReference type="Pfam" id="PF01230">
    <property type="entry name" value="HIT"/>
    <property type="match status" value="1"/>
</dbReference>
<keyword evidence="4" id="KW-1185">Reference proteome</keyword>
<protein>
    <submittedName>
        <fullName evidence="3">HIT domain-containing protein</fullName>
    </submittedName>
</protein>
<comment type="caution">
    <text evidence="3">The sequence shown here is derived from an EMBL/GenBank/DDBJ whole genome shotgun (WGS) entry which is preliminary data.</text>
</comment>
<evidence type="ECO:0000256" key="1">
    <source>
        <dbReference type="PROSITE-ProRule" id="PRU00464"/>
    </source>
</evidence>
<reference evidence="3 4" key="1">
    <citation type="submission" date="2020-05" db="EMBL/GenBank/DDBJ databases">
        <title>Flexivirga sp. ID2601S isolated from air conditioner.</title>
        <authorList>
            <person name="Kim D.H."/>
        </authorList>
    </citation>
    <scope>NUCLEOTIDE SEQUENCE [LARGE SCALE GENOMIC DNA]</scope>
    <source>
        <strain evidence="3 4">ID2601S</strain>
    </source>
</reference>
<evidence type="ECO:0000313" key="4">
    <source>
        <dbReference type="Proteomes" id="UP000557772"/>
    </source>
</evidence>
<dbReference type="Proteomes" id="UP000557772">
    <property type="component" value="Unassembled WGS sequence"/>
</dbReference>
<proteinExistence type="predicted"/>
<evidence type="ECO:0000259" key="2">
    <source>
        <dbReference type="PROSITE" id="PS51084"/>
    </source>
</evidence>